<proteinExistence type="inferred from homology"/>
<dbReference type="SUPFAM" id="SSF53335">
    <property type="entry name" value="S-adenosyl-L-methionine-dependent methyltransferases"/>
    <property type="match status" value="1"/>
</dbReference>
<dbReference type="Gene3D" id="3.40.50.150">
    <property type="entry name" value="Vaccinia Virus protein VP39"/>
    <property type="match status" value="1"/>
</dbReference>
<evidence type="ECO:0000256" key="3">
    <source>
        <dbReference type="RuleBase" id="RU362026"/>
    </source>
</evidence>
<organism evidence="5 6">
    <name type="scientific">Caldichromatium japonicum</name>
    <dbReference type="NCBI Taxonomy" id="2699430"/>
    <lineage>
        <taxon>Bacteria</taxon>
        <taxon>Pseudomonadati</taxon>
        <taxon>Pseudomonadota</taxon>
        <taxon>Gammaproteobacteria</taxon>
        <taxon>Chromatiales</taxon>
        <taxon>Chromatiaceae</taxon>
        <taxon>Caldichromatium</taxon>
    </lineage>
</organism>
<dbReference type="PRINTS" id="PR00508">
    <property type="entry name" value="S21N4MTFRASE"/>
</dbReference>
<evidence type="ECO:0000313" key="5">
    <source>
        <dbReference type="EMBL" id="QIK36861.1"/>
    </source>
</evidence>
<evidence type="ECO:0000256" key="1">
    <source>
        <dbReference type="ARBA" id="ARBA00022603"/>
    </source>
</evidence>
<keyword evidence="1 5" id="KW-0489">Methyltransferase</keyword>
<dbReference type="GO" id="GO:0009007">
    <property type="term" value="F:site-specific DNA-methyltransferase (adenine-specific) activity"/>
    <property type="evidence" value="ECO:0007669"/>
    <property type="project" value="TreeGrafter"/>
</dbReference>
<dbReference type="EMBL" id="CP048029">
    <property type="protein sequence ID" value="QIK36861.1"/>
    <property type="molecule type" value="Genomic_DNA"/>
</dbReference>
<gene>
    <name evidence="5" type="ORF">GWK36_01325</name>
</gene>
<name>A0A6G7VA17_9GAMM</name>
<dbReference type="PANTHER" id="PTHR13370">
    <property type="entry name" value="RNA METHYLASE-RELATED"/>
    <property type="match status" value="1"/>
</dbReference>
<dbReference type="AlphaFoldDB" id="A0A6G7VA17"/>
<evidence type="ECO:0000256" key="2">
    <source>
        <dbReference type="ARBA" id="ARBA00022679"/>
    </source>
</evidence>
<evidence type="ECO:0000313" key="6">
    <source>
        <dbReference type="Proteomes" id="UP000502699"/>
    </source>
</evidence>
<dbReference type="KEGG" id="cjap:GWK36_01325"/>
<feature type="domain" description="DNA methylase N-4/N-6" evidence="4">
    <location>
        <begin position="27"/>
        <end position="301"/>
    </location>
</feature>
<accession>A0A6G7VA17</accession>
<dbReference type="EC" id="2.1.1.-" evidence="3"/>
<dbReference type="InterPro" id="IPR001091">
    <property type="entry name" value="RM_Methyltransferase"/>
</dbReference>
<keyword evidence="6" id="KW-1185">Reference proteome</keyword>
<keyword evidence="2 5" id="KW-0808">Transferase</keyword>
<dbReference type="GO" id="GO:0032259">
    <property type="term" value="P:methylation"/>
    <property type="evidence" value="ECO:0007669"/>
    <property type="project" value="UniProtKB-KW"/>
</dbReference>
<dbReference type="GO" id="GO:0005737">
    <property type="term" value="C:cytoplasm"/>
    <property type="evidence" value="ECO:0007669"/>
    <property type="project" value="TreeGrafter"/>
</dbReference>
<dbReference type="REBASE" id="382963">
    <property type="entry name" value="M.Cba7I"/>
</dbReference>
<reference evidence="6" key="1">
    <citation type="submission" date="2020-01" db="EMBL/GenBank/DDBJ databases">
        <title>Caldichromatium gen. nov., sp. nov., a thermophilic purple sulfur bacterium member of the family Chromatiaceae isolated from Nakabusa hot spring, Japan.</title>
        <authorList>
            <person name="Saini M.K."/>
            <person name="Hanada S."/>
            <person name="Tank M."/>
        </authorList>
    </citation>
    <scope>NUCLEOTIDE SEQUENCE [LARGE SCALE GENOMIC DNA]</scope>
    <source>
        <strain evidence="6">No.7</strain>
    </source>
</reference>
<sequence length="327" mass="37544">MERSMKQGVFLGDARDLETFCEPDSIALSVWSPPYHVGKSYERDQSFVQWKSLLRRTLASHARVIKPGGFVAVNIADILCFPDPSMPRLMAENVSRRKRSDITRELVLQVMAANPGLNRREIAAILGCSEQTVDRRLKGNNIRGGKYQTQTRVLLVGGILEQYAMEAGMYLYDRRVWVKDAAWENSRWHTMSYRAVDEFEHIYIFWKPGPTRVVRERLSKDEWIAWGSRGVWSIPSVRANDDHEAKFPLELPRRLIQLLTDPDDWVLDPFVGSGTSGVAAARMGRKFTGIDKEPRYVRMAEQAFMAVIQQPDLLEEGLESRRWRNGS</sequence>
<dbReference type="PANTHER" id="PTHR13370:SF3">
    <property type="entry name" value="TRNA (GUANINE(10)-N2)-METHYLTRANSFERASE HOMOLOG"/>
    <property type="match status" value="1"/>
</dbReference>
<dbReference type="Proteomes" id="UP000502699">
    <property type="component" value="Chromosome"/>
</dbReference>
<comment type="similarity">
    <text evidence="3">Belongs to the N(4)/N(6)-methyltransferase family.</text>
</comment>
<dbReference type="GO" id="GO:0008170">
    <property type="term" value="F:N-methyltransferase activity"/>
    <property type="evidence" value="ECO:0007669"/>
    <property type="project" value="InterPro"/>
</dbReference>
<dbReference type="Pfam" id="PF01555">
    <property type="entry name" value="N6_N4_Mtase"/>
    <property type="match status" value="1"/>
</dbReference>
<dbReference type="InterPro" id="IPR002941">
    <property type="entry name" value="DNA_methylase_N4/N6"/>
</dbReference>
<protein>
    <recommendedName>
        <fullName evidence="3">Methyltransferase</fullName>
        <ecNumber evidence="3">2.1.1.-</ecNumber>
    </recommendedName>
</protein>
<dbReference type="GO" id="GO:0003677">
    <property type="term" value="F:DNA binding"/>
    <property type="evidence" value="ECO:0007669"/>
    <property type="project" value="InterPro"/>
</dbReference>
<dbReference type="InterPro" id="IPR029063">
    <property type="entry name" value="SAM-dependent_MTases_sf"/>
</dbReference>
<evidence type="ECO:0000259" key="4">
    <source>
        <dbReference type="Pfam" id="PF01555"/>
    </source>
</evidence>